<dbReference type="SUPFAM" id="SSF52833">
    <property type="entry name" value="Thioredoxin-like"/>
    <property type="match status" value="1"/>
</dbReference>
<dbReference type="Gene3D" id="3.40.30.10">
    <property type="entry name" value="Glutaredoxin"/>
    <property type="match status" value="1"/>
</dbReference>
<accession>X1IW42</accession>
<comment type="caution">
    <text evidence="1">The sequence shown here is derived from an EMBL/GenBank/DDBJ whole genome shotgun (WGS) entry which is preliminary data.</text>
</comment>
<protein>
    <recommendedName>
        <fullName evidence="2">Glutaredoxin domain-containing protein</fullName>
    </recommendedName>
</protein>
<organism evidence="1">
    <name type="scientific">marine sediment metagenome</name>
    <dbReference type="NCBI Taxonomy" id="412755"/>
    <lineage>
        <taxon>unclassified sequences</taxon>
        <taxon>metagenomes</taxon>
        <taxon>ecological metagenomes</taxon>
    </lineage>
</organism>
<name>X1IW42_9ZZZZ</name>
<dbReference type="AlphaFoldDB" id="X1IW42"/>
<gene>
    <name evidence="1" type="ORF">S03H2_29421</name>
</gene>
<proteinExistence type="predicted"/>
<dbReference type="EMBL" id="BARU01017761">
    <property type="protein sequence ID" value="GAH61763.1"/>
    <property type="molecule type" value="Genomic_DNA"/>
</dbReference>
<evidence type="ECO:0008006" key="2">
    <source>
        <dbReference type="Google" id="ProtNLM"/>
    </source>
</evidence>
<sequence>GQLGTDYYYIDVDLVTGDDQKDLIEEIKKFNPACSFPTMVINERDTIIGFDEDKIREKFE</sequence>
<feature type="non-terminal residue" evidence="1">
    <location>
        <position position="1"/>
    </location>
</feature>
<reference evidence="1" key="1">
    <citation type="journal article" date="2014" name="Front. Microbiol.">
        <title>High frequency of phylogenetically diverse reductive dehalogenase-homologous genes in deep subseafloor sedimentary metagenomes.</title>
        <authorList>
            <person name="Kawai M."/>
            <person name="Futagami T."/>
            <person name="Toyoda A."/>
            <person name="Takaki Y."/>
            <person name="Nishi S."/>
            <person name="Hori S."/>
            <person name="Arai W."/>
            <person name="Tsubouchi T."/>
            <person name="Morono Y."/>
            <person name="Uchiyama I."/>
            <person name="Ito T."/>
            <person name="Fujiyama A."/>
            <person name="Inagaki F."/>
            <person name="Takami H."/>
        </authorList>
    </citation>
    <scope>NUCLEOTIDE SEQUENCE</scope>
    <source>
        <strain evidence="1">Expedition CK06-06</strain>
    </source>
</reference>
<evidence type="ECO:0000313" key="1">
    <source>
        <dbReference type="EMBL" id="GAH61763.1"/>
    </source>
</evidence>
<dbReference type="InterPro" id="IPR036249">
    <property type="entry name" value="Thioredoxin-like_sf"/>
</dbReference>